<proteinExistence type="predicted"/>
<accession>A0A0V1KXB6</accession>
<gene>
    <name evidence="1" type="ORF">T02_5343</name>
</gene>
<organism evidence="1 2">
    <name type="scientific">Trichinella nativa</name>
    <dbReference type="NCBI Taxonomy" id="6335"/>
    <lineage>
        <taxon>Eukaryota</taxon>
        <taxon>Metazoa</taxon>
        <taxon>Ecdysozoa</taxon>
        <taxon>Nematoda</taxon>
        <taxon>Enoplea</taxon>
        <taxon>Dorylaimia</taxon>
        <taxon>Trichinellida</taxon>
        <taxon>Trichinellidae</taxon>
        <taxon>Trichinella</taxon>
    </lineage>
</organism>
<reference evidence="1 2" key="1">
    <citation type="submission" date="2015-05" db="EMBL/GenBank/DDBJ databases">
        <title>Evolution of Trichinella species and genotypes.</title>
        <authorList>
            <person name="Korhonen P.K."/>
            <person name="Edoardo P."/>
            <person name="Giuseppe L.R."/>
            <person name="Gasser R.B."/>
        </authorList>
    </citation>
    <scope>NUCLEOTIDE SEQUENCE [LARGE SCALE GENOMIC DNA]</scope>
    <source>
        <strain evidence="1">ISS10</strain>
    </source>
</reference>
<evidence type="ECO:0000313" key="2">
    <source>
        <dbReference type="Proteomes" id="UP000054721"/>
    </source>
</evidence>
<dbReference type="EMBL" id="JYDW01000221">
    <property type="protein sequence ID" value="KRZ51602.1"/>
    <property type="molecule type" value="Genomic_DNA"/>
</dbReference>
<name>A0A0V1KXB6_9BILA</name>
<sequence length="67" mass="7887">MEQQIALRKQNIYRTTFQGVSRKLRNFMGCRLGCFYENQQESFFRNFSAFTMIIGNVLGKVPLETTQ</sequence>
<comment type="caution">
    <text evidence="1">The sequence shown here is derived from an EMBL/GenBank/DDBJ whole genome shotgun (WGS) entry which is preliminary data.</text>
</comment>
<evidence type="ECO:0000313" key="1">
    <source>
        <dbReference type="EMBL" id="KRZ51602.1"/>
    </source>
</evidence>
<protein>
    <submittedName>
        <fullName evidence="1">Uncharacterized protein</fullName>
    </submittedName>
</protein>
<dbReference type="Proteomes" id="UP000054721">
    <property type="component" value="Unassembled WGS sequence"/>
</dbReference>
<dbReference type="OrthoDB" id="10483902at2759"/>
<dbReference type="AlphaFoldDB" id="A0A0V1KXB6"/>
<keyword evidence="2" id="KW-1185">Reference proteome</keyword>